<comment type="caution">
    <text evidence="2">The sequence shown here is derived from an EMBL/GenBank/DDBJ whole genome shotgun (WGS) entry which is preliminary data.</text>
</comment>
<evidence type="ECO:0000259" key="1">
    <source>
        <dbReference type="Pfam" id="PF01243"/>
    </source>
</evidence>
<accession>A0A1Y3PGN3</accession>
<sequence length="110" mass="12236">MDESFVPEALALIRNNGGKVYIACMGEGGYPNVSVREVVIDDANALIYRDREDSRTVQLMKNSPQVLVSVLREDQPYHGYKLKGTAAFESNPATDGSVLIRVQIEQVFPY</sequence>
<feature type="domain" description="Pyridoxamine 5'-phosphate oxidase N-terminal" evidence="1">
    <location>
        <begin position="20"/>
        <end position="102"/>
    </location>
</feature>
<dbReference type="Pfam" id="PF01243">
    <property type="entry name" value="PNPOx_N"/>
    <property type="match status" value="1"/>
</dbReference>
<gene>
    <name evidence="2" type="ORF">BAA01_06975</name>
</gene>
<reference evidence="3" key="1">
    <citation type="submission" date="2016-06" db="EMBL/GenBank/DDBJ databases">
        <authorList>
            <person name="Nascimento L."/>
            <person name="Pereira R.V."/>
            <person name="Martins L.F."/>
            <person name="Quaggio R.B."/>
            <person name="Silva A.M."/>
            <person name="Setubal J.C."/>
        </authorList>
    </citation>
    <scope>NUCLEOTIDE SEQUENCE [LARGE SCALE GENOMIC DNA]</scope>
</reference>
<dbReference type="AlphaFoldDB" id="A0A1Y3PGN3"/>
<dbReference type="Proteomes" id="UP000196475">
    <property type="component" value="Unassembled WGS sequence"/>
</dbReference>
<name>A0A1Y3PGN3_9BACI</name>
<organism evidence="2 3">
    <name type="scientific">Bacillus thermozeamaize</name>
    <dbReference type="NCBI Taxonomy" id="230954"/>
    <lineage>
        <taxon>Bacteria</taxon>
        <taxon>Bacillati</taxon>
        <taxon>Bacillota</taxon>
        <taxon>Bacilli</taxon>
        <taxon>Bacillales</taxon>
        <taxon>Bacillaceae</taxon>
        <taxon>Bacillus</taxon>
    </lineage>
</organism>
<dbReference type="SUPFAM" id="SSF50475">
    <property type="entry name" value="FMN-binding split barrel"/>
    <property type="match status" value="1"/>
</dbReference>
<proteinExistence type="predicted"/>
<dbReference type="InterPro" id="IPR012349">
    <property type="entry name" value="Split_barrel_FMN-bd"/>
</dbReference>
<dbReference type="EMBL" id="LZRT01000090">
    <property type="protein sequence ID" value="OUM86483.1"/>
    <property type="molecule type" value="Genomic_DNA"/>
</dbReference>
<protein>
    <recommendedName>
        <fullName evidence="1">Pyridoxamine 5'-phosphate oxidase N-terminal domain-containing protein</fullName>
    </recommendedName>
</protein>
<dbReference type="Gene3D" id="2.30.110.10">
    <property type="entry name" value="Electron Transport, Fmn-binding Protein, Chain A"/>
    <property type="match status" value="1"/>
</dbReference>
<dbReference type="InterPro" id="IPR011576">
    <property type="entry name" value="Pyridox_Oxase_N"/>
</dbReference>
<evidence type="ECO:0000313" key="3">
    <source>
        <dbReference type="Proteomes" id="UP000196475"/>
    </source>
</evidence>
<evidence type="ECO:0000313" key="2">
    <source>
        <dbReference type="EMBL" id="OUM86483.1"/>
    </source>
</evidence>